<dbReference type="UniPathway" id="UPA00392"/>
<feature type="binding site" evidence="8">
    <location>
        <position position="191"/>
    </location>
    <ligand>
        <name>substrate</name>
    </ligand>
</feature>
<evidence type="ECO:0000256" key="6">
    <source>
        <dbReference type="ARBA" id="ARBA00022785"/>
    </source>
</evidence>
<dbReference type="InterPro" id="IPR002616">
    <property type="entry name" value="tRNA_ribo_trans-like"/>
</dbReference>
<evidence type="ECO:0000313" key="10">
    <source>
        <dbReference type="EMBL" id="ACE84338.1"/>
    </source>
</evidence>
<dbReference type="Gene3D" id="3.20.20.105">
    <property type="entry name" value="Queuine tRNA-ribosyltransferase-like"/>
    <property type="match status" value="1"/>
</dbReference>
<evidence type="ECO:0000256" key="4">
    <source>
        <dbReference type="ARBA" id="ARBA00022694"/>
    </source>
</evidence>
<dbReference type="HAMAP" id="MF_00168">
    <property type="entry name" value="Q_tRNA_Tgt"/>
    <property type="match status" value="1"/>
</dbReference>
<feature type="binding site" evidence="8">
    <location>
        <position position="218"/>
    </location>
    <ligand>
        <name>substrate</name>
    </ligand>
</feature>
<dbReference type="InterPro" id="IPR036511">
    <property type="entry name" value="TGT-like_sf"/>
</dbReference>
<comment type="pathway">
    <text evidence="1 8">tRNA modification; tRNA-queuosine biosynthesis.</text>
</comment>
<keyword evidence="5 8" id="KW-0479">Metal-binding</keyword>
<organism evidence="10 11">
    <name type="scientific">Cellvibrio japonicus (strain Ueda107)</name>
    <name type="common">Pseudomonas fluorescens subsp. cellulosa</name>
    <dbReference type="NCBI Taxonomy" id="498211"/>
    <lineage>
        <taxon>Bacteria</taxon>
        <taxon>Pseudomonadati</taxon>
        <taxon>Pseudomonadota</taxon>
        <taxon>Gammaproteobacteria</taxon>
        <taxon>Cellvibrionales</taxon>
        <taxon>Cellvibrionaceae</taxon>
        <taxon>Cellvibrio</taxon>
    </lineage>
</organism>
<dbReference type="InterPro" id="IPR004803">
    <property type="entry name" value="TGT"/>
</dbReference>
<evidence type="ECO:0000256" key="3">
    <source>
        <dbReference type="ARBA" id="ARBA00022679"/>
    </source>
</evidence>
<feature type="active site" description="Proton acceptor" evidence="8">
    <location>
        <position position="95"/>
    </location>
</feature>
<feature type="active site" description="Nucleophile" evidence="8">
    <location>
        <position position="268"/>
    </location>
</feature>
<dbReference type="GO" id="GO:0008616">
    <property type="term" value="P:tRNA queuosine(34) biosynthetic process"/>
    <property type="evidence" value="ECO:0007669"/>
    <property type="project" value="UniProtKB-UniRule"/>
</dbReference>
<evidence type="ECO:0000259" key="9">
    <source>
        <dbReference type="Pfam" id="PF01702"/>
    </source>
</evidence>
<name>B3PDJ7_CELJU</name>
<feature type="binding site" evidence="8">
    <location>
        <position position="337"/>
    </location>
    <ligand>
        <name>Zn(2+)</name>
        <dbReference type="ChEBI" id="CHEBI:29105"/>
    </ligand>
</feature>
<feature type="binding site" evidence="8">
    <location>
        <position position="149"/>
    </location>
    <ligand>
        <name>substrate</name>
    </ligand>
</feature>
<protein>
    <recommendedName>
        <fullName evidence="8">Queuine tRNA-ribosyltransferase</fullName>
        <ecNumber evidence="8">2.4.2.29</ecNumber>
    </recommendedName>
    <alternativeName>
        <fullName evidence="8">Guanine insertion enzyme</fullName>
    </alternativeName>
    <alternativeName>
        <fullName evidence="8">tRNA-guanine transglycosylase</fullName>
    </alternativeName>
</protein>
<dbReference type="FunFam" id="3.20.20.105:FF:000001">
    <property type="entry name" value="Queuine tRNA-ribosyltransferase"/>
    <property type="match status" value="1"/>
</dbReference>
<proteinExistence type="inferred from homology"/>
<feature type="binding site" evidence="8">
    <location>
        <position position="306"/>
    </location>
    <ligand>
        <name>Zn(2+)</name>
        <dbReference type="ChEBI" id="CHEBI:29105"/>
    </ligand>
</feature>
<comment type="cofactor">
    <cofactor evidence="8">
        <name>Zn(2+)</name>
        <dbReference type="ChEBI" id="CHEBI:29105"/>
    </cofactor>
    <text evidence="8">Binds 1 zinc ion per subunit.</text>
</comment>
<feature type="binding site" evidence="8">
    <location>
        <begin position="95"/>
        <end position="99"/>
    </location>
    <ligand>
        <name>substrate</name>
    </ligand>
</feature>
<dbReference type="eggNOG" id="COG0343">
    <property type="taxonomic scope" value="Bacteria"/>
</dbReference>
<dbReference type="RefSeq" id="WP_012487087.1">
    <property type="nucleotide sequence ID" value="NC_010995.1"/>
</dbReference>
<evidence type="ECO:0000256" key="2">
    <source>
        <dbReference type="ARBA" id="ARBA00022676"/>
    </source>
</evidence>
<dbReference type="STRING" id="498211.CJA_1457"/>
<gene>
    <name evidence="8 10" type="primary">tgt</name>
    <name evidence="10" type="ordered locus">CJA_1457</name>
</gene>
<dbReference type="KEGG" id="cja:CJA_1457"/>
<reference evidence="10 11" key="1">
    <citation type="journal article" date="2008" name="J. Bacteriol.">
        <title>Insights into plant cell wall degradation from the genome sequence of the soil bacterium Cellvibrio japonicus.</title>
        <authorList>
            <person name="Deboy R.T."/>
            <person name="Mongodin E.F."/>
            <person name="Fouts D.E."/>
            <person name="Tailford L.E."/>
            <person name="Khouri H."/>
            <person name="Emerson J.B."/>
            <person name="Mohamoud Y."/>
            <person name="Watkins K."/>
            <person name="Henrissat B."/>
            <person name="Gilbert H.J."/>
            <person name="Nelson K.E."/>
        </authorList>
    </citation>
    <scope>NUCLEOTIDE SEQUENCE [LARGE SCALE GENOMIC DNA]</scope>
    <source>
        <strain evidence="10 11">Ueda107</strain>
    </source>
</reference>
<evidence type="ECO:0000256" key="8">
    <source>
        <dbReference type="HAMAP-Rule" id="MF_00168"/>
    </source>
</evidence>
<keyword evidence="3 8" id="KW-0808">Transferase</keyword>
<dbReference type="GO" id="GO:0005829">
    <property type="term" value="C:cytosol"/>
    <property type="evidence" value="ECO:0007669"/>
    <property type="project" value="TreeGrafter"/>
</dbReference>
<dbReference type="InterPro" id="IPR050076">
    <property type="entry name" value="ArchSynthase1/Queuine_TRR"/>
</dbReference>
<comment type="catalytic activity">
    <reaction evidence="7 8">
        <text>7-aminomethyl-7-carbaguanine + guanosine(34) in tRNA = 7-aminomethyl-7-carbaguanosine(34) in tRNA + guanine</text>
        <dbReference type="Rhea" id="RHEA:24104"/>
        <dbReference type="Rhea" id="RHEA-COMP:10341"/>
        <dbReference type="Rhea" id="RHEA-COMP:10342"/>
        <dbReference type="ChEBI" id="CHEBI:16235"/>
        <dbReference type="ChEBI" id="CHEBI:58703"/>
        <dbReference type="ChEBI" id="CHEBI:74269"/>
        <dbReference type="ChEBI" id="CHEBI:82833"/>
        <dbReference type="EC" id="2.4.2.29"/>
    </reaction>
</comment>
<dbReference type="HOGENOM" id="CLU_022060_0_1_6"/>
<dbReference type="PANTHER" id="PTHR46499:SF1">
    <property type="entry name" value="QUEUINE TRNA-RIBOSYLTRANSFERASE"/>
    <property type="match status" value="1"/>
</dbReference>
<comment type="function">
    <text evidence="8">Catalyzes the base-exchange of a guanine (G) residue with the queuine precursor 7-aminomethyl-7-deazaguanine (PreQ1) at position 34 (anticodon wobble position) in tRNAs with GU(N) anticodons (tRNA-Asp, -Asn, -His and -Tyr). Catalysis occurs through a double-displacement mechanism. The nucleophile active site attacks the C1' of nucleotide 34 to detach the guanine base from the RNA, forming a covalent enzyme-RNA intermediate. The proton acceptor active site deprotonates the incoming PreQ1, allowing a nucleophilic attack on the C1' of the ribose to form the product. After dissociation, two additional enzymatic reactions on the tRNA convert PreQ1 to queuine (Q), resulting in the hypermodified nucleoside queuosine (7-(((4,5-cis-dihydroxy-2-cyclopenten-1-yl)amino)methyl)-7-deazaguanosine).</text>
</comment>
<sequence length="378" mass="42246">MSRTSFMQFELDKQVGKARRGRLKFPRGVVETPAFMPVGTYGTVKGMTPRDIKDIGAQIILGNTFHLMLRPGTQVVKAHGDLHDFMQWDGPILTDSGGFQVFSLGKLRKITEAGVTFKSPINGSSVFLDPETSMQVQRDLGSDIVMIFDECTPYPATADQARQSMELSLRWAARSKTAHGESPSALFGIVQGGMYEHLRSESLKGLVDIGFDGYAIGGLSVGEPKEDMLRILDHITPEMPTDKPRYLMGVGKPIDLVEGVRRGVDMFDCVLPSRNARNAHLFTREGVIKLRNAKYREDTGPLDSECQCYTCRHFSRSYLHHLDKCNEMLGAQLNTIHNLHYYQDLMAEMREALGSDTFDGFLSRFYGRQGLEVPPLAQ</sequence>
<dbReference type="NCBIfam" id="TIGR00449">
    <property type="entry name" value="tgt_general"/>
    <property type="match status" value="1"/>
</dbReference>
<keyword evidence="4 8" id="KW-0819">tRNA processing</keyword>
<dbReference type="GO" id="GO:0008479">
    <property type="term" value="F:tRNA-guanosine(34) queuine transglycosylase activity"/>
    <property type="evidence" value="ECO:0007669"/>
    <property type="project" value="UniProtKB-UniRule"/>
</dbReference>
<evidence type="ECO:0000313" key="11">
    <source>
        <dbReference type="Proteomes" id="UP000001036"/>
    </source>
</evidence>
<keyword evidence="11" id="KW-1185">Reference proteome</keyword>
<feature type="binding site" evidence="8">
    <location>
        <position position="311"/>
    </location>
    <ligand>
        <name>Zn(2+)</name>
        <dbReference type="ChEBI" id="CHEBI:29105"/>
    </ligand>
</feature>
<dbReference type="Proteomes" id="UP000001036">
    <property type="component" value="Chromosome"/>
</dbReference>
<dbReference type="EMBL" id="CP000934">
    <property type="protein sequence ID" value="ACE84338.1"/>
    <property type="molecule type" value="Genomic_DNA"/>
</dbReference>
<accession>B3PDJ7</accession>
<comment type="similarity">
    <text evidence="8">Belongs to the queuine tRNA-ribosyltransferase family.</text>
</comment>
<dbReference type="AlphaFoldDB" id="B3PDJ7"/>
<dbReference type="Pfam" id="PF01702">
    <property type="entry name" value="TGT"/>
    <property type="match status" value="1"/>
</dbReference>
<evidence type="ECO:0000256" key="5">
    <source>
        <dbReference type="ARBA" id="ARBA00022723"/>
    </source>
</evidence>
<feature type="binding site" evidence="8">
    <location>
        <position position="308"/>
    </location>
    <ligand>
        <name>Zn(2+)</name>
        <dbReference type="ChEBI" id="CHEBI:29105"/>
    </ligand>
</feature>
<evidence type="ECO:0000256" key="1">
    <source>
        <dbReference type="ARBA" id="ARBA00004691"/>
    </source>
</evidence>
<comment type="caution">
    <text evidence="8">Lacks conserved residue(s) required for the propagation of feature annotation.</text>
</comment>
<evidence type="ECO:0000256" key="7">
    <source>
        <dbReference type="ARBA" id="ARBA00050112"/>
    </source>
</evidence>
<keyword evidence="6 8" id="KW-0671">Queuosine biosynthesis</keyword>
<dbReference type="SUPFAM" id="SSF51713">
    <property type="entry name" value="tRNA-guanine transglycosylase"/>
    <property type="match status" value="1"/>
</dbReference>
<dbReference type="NCBIfam" id="TIGR00430">
    <property type="entry name" value="Q_tRNA_tgt"/>
    <property type="match status" value="1"/>
</dbReference>
<feature type="region of interest" description="RNA binding" evidence="8">
    <location>
        <begin position="249"/>
        <end position="255"/>
    </location>
</feature>
<feature type="domain" description="tRNA-guanine(15) transglycosylase-like" evidence="9">
    <location>
        <begin position="17"/>
        <end position="367"/>
    </location>
</feature>
<comment type="subunit">
    <text evidence="8">Homodimer. Within each dimer, one monomer is responsible for RNA recognition and catalysis, while the other monomer binds to the replacement base PreQ1.</text>
</comment>
<dbReference type="EC" id="2.4.2.29" evidence="8"/>
<dbReference type="GO" id="GO:0046872">
    <property type="term" value="F:metal ion binding"/>
    <property type="evidence" value="ECO:0007669"/>
    <property type="project" value="UniProtKB-KW"/>
</dbReference>
<keyword evidence="2 8" id="KW-0328">Glycosyltransferase</keyword>
<dbReference type="PANTHER" id="PTHR46499">
    <property type="entry name" value="QUEUINE TRNA-RIBOSYLTRANSFERASE"/>
    <property type="match status" value="1"/>
</dbReference>
<keyword evidence="8" id="KW-0862">Zinc</keyword>